<evidence type="ECO:0000259" key="11">
    <source>
        <dbReference type="PROSITE" id="PS50936"/>
    </source>
</evidence>
<proteinExistence type="inferred from homology"/>
<dbReference type="RefSeq" id="WP_013456585.1">
    <property type="nucleotide sequence ID" value="NZ_CP005933.1"/>
</dbReference>
<dbReference type="EMBL" id="CP005933">
    <property type="protein sequence ID" value="AIA33809.1"/>
    <property type="molecule type" value="Genomic_DNA"/>
</dbReference>
<feature type="binding site" evidence="10">
    <location>
        <position position="240"/>
    </location>
    <ligand>
        <name>Zn(2+)</name>
        <dbReference type="ChEBI" id="CHEBI:29105"/>
    </ligand>
</feature>
<dbReference type="GeneID" id="31507973"/>
<evidence type="ECO:0000256" key="5">
    <source>
        <dbReference type="ARBA" id="ARBA00022741"/>
    </source>
</evidence>
<dbReference type="InterPro" id="IPR030378">
    <property type="entry name" value="G_CP_dom"/>
</dbReference>
<organism evidence="13 14">
    <name type="scientific">Mycoplasmopsis bovis CQ-W70</name>
    <dbReference type="NCBI Taxonomy" id="1316930"/>
    <lineage>
        <taxon>Bacteria</taxon>
        <taxon>Bacillati</taxon>
        <taxon>Mycoplasmatota</taxon>
        <taxon>Mycoplasmoidales</taxon>
        <taxon>Metamycoplasmataceae</taxon>
        <taxon>Mycoplasmopsis</taxon>
    </lineage>
</organism>
<evidence type="ECO:0000256" key="10">
    <source>
        <dbReference type="HAMAP-Rule" id="MF_01820"/>
    </source>
</evidence>
<gene>
    <name evidence="10" type="primary">rsgA</name>
    <name evidence="13" type="ORF">K668_01105</name>
</gene>
<feature type="binding site" evidence="10">
    <location>
        <begin position="155"/>
        <end position="163"/>
    </location>
    <ligand>
        <name>GTP</name>
        <dbReference type="ChEBI" id="CHEBI:37565"/>
    </ligand>
</feature>
<dbReference type="GO" id="GO:0003924">
    <property type="term" value="F:GTPase activity"/>
    <property type="evidence" value="ECO:0007669"/>
    <property type="project" value="UniProtKB-UniRule"/>
</dbReference>
<dbReference type="InterPro" id="IPR012340">
    <property type="entry name" value="NA-bd_OB-fold"/>
</dbReference>
<dbReference type="InterPro" id="IPR031944">
    <property type="entry name" value="RsgA_N"/>
</dbReference>
<dbReference type="PROSITE" id="PS51721">
    <property type="entry name" value="G_CP"/>
    <property type="match status" value="1"/>
</dbReference>
<dbReference type="SUPFAM" id="SSF52540">
    <property type="entry name" value="P-loop containing nucleoside triphosphate hydrolases"/>
    <property type="match status" value="1"/>
</dbReference>
<dbReference type="PANTHER" id="PTHR32120:SF11">
    <property type="entry name" value="SMALL RIBOSOMAL SUBUNIT BIOGENESIS GTPASE RSGA 1, MITOCHONDRIAL-RELATED"/>
    <property type="match status" value="1"/>
</dbReference>
<dbReference type="Gene3D" id="2.40.50.140">
    <property type="entry name" value="Nucleic acid-binding proteins"/>
    <property type="match status" value="1"/>
</dbReference>
<dbReference type="Proteomes" id="UP000027182">
    <property type="component" value="Chromosome"/>
</dbReference>
<feature type="binding site" evidence="10">
    <location>
        <position position="242"/>
    </location>
    <ligand>
        <name>Zn(2+)</name>
        <dbReference type="ChEBI" id="CHEBI:29105"/>
    </ligand>
</feature>
<dbReference type="GO" id="GO:0019843">
    <property type="term" value="F:rRNA binding"/>
    <property type="evidence" value="ECO:0007669"/>
    <property type="project" value="UniProtKB-KW"/>
</dbReference>
<dbReference type="InterPro" id="IPR010914">
    <property type="entry name" value="RsgA_GTPase_dom"/>
</dbReference>
<dbReference type="PANTHER" id="PTHR32120">
    <property type="entry name" value="SMALL RIBOSOMAL SUBUNIT BIOGENESIS GTPASE RSGA"/>
    <property type="match status" value="1"/>
</dbReference>
<dbReference type="EC" id="3.6.1.-" evidence="10"/>
<keyword evidence="6 10" id="KW-0378">Hydrolase</keyword>
<dbReference type="Pfam" id="PF03193">
    <property type="entry name" value="RsgA_GTPase"/>
    <property type="match status" value="1"/>
</dbReference>
<evidence type="ECO:0000256" key="1">
    <source>
        <dbReference type="ARBA" id="ARBA00022490"/>
    </source>
</evidence>
<comment type="subunit">
    <text evidence="10">Monomer. Associates with 30S ribosomal subunit, binds 16S rRNA.</text>
</comment>
<dbReference type="CDD" id="cd01854">
    <property type="entry name" value="YjeQ_EngC"/>
    <property type="match status" value="1"/>
</dbReference>
<keyword evidence="5 10" id="KW-0547">Nucleotide-binding</keyword>
<evidence type="ECO:0000313" key="14">
    <source>
        <dbReference type="Proteomes" id="UP000027182"/>
    </source>
</evidence>
<comment type="cofactor">
    <cofactor evidence="10">
        <name>Zn(2+)</name>
        <dbReference type="ChEBI" id="CHEBI:29105"/>
    </cofactor>
    <text evidence="10">Binds 1 zinc ion per subunit.</text>
</comment>
<dbReference type="AlphaFoldDB" id="A0A059XYX9"/>
<keyword evidence="8 10" id="KW-0694">RNA-binding</keyword>
<keyword evidence="1 10" id="KW-0963">Cytoplasm</keyword>
<feature type="binding site" evidence="10">
    <location>
        <begin position="108"/>
        <end position="111"/>
    </location>
    <ligand>
        <name>GTP</name>
        <dbReference type="ChEBI" id="CHEBI:37565"/>
    </ligand>
</feature>
<dbReference type="Gene3D" id="1.10.40.50">
    <property type="entry name" value="Probable gtpase engc, domain 3"/>
    <property type="match status" value="1"/>
</dbReference>
<keyword evidence="4 10" id="KW-0699">rRNA-binding</keyword>
<evidence type="ECO:0000256" key="9">
    <source>
        <dbReference type="ARBA" id="ARBA00023134"/>
    </source>
</evidence>
<evidence type="ECO:0000256" key="4">
    <source>
        <dbReference type="ARBA" id="ARBA00022730"/>
    </source>
</evidence>
<feature type="domain" description="EngC GTPase" evidence="11">
    <location>
        <begin position="68"/>
        <end position="210"/>
    </location>
</feature>
<dbReference type="SUPFAM" id="SSF50249">
    <property type="entry name" value="Nucleic acid-binding proteins"/>
    <property type="match status" value="1"/>
</dbReference>
<comment type="similarity">
    <text evidence="10">Belongs to the TRAFAC class YlqF/YawG GTPase family. RsgA subfamily.</text>
</comment>
<keyword evidence="9 10" id="KW-0342">GTP-binding</keyword>
<dbReference type="HOGENOM" id="CLU_033617_2_1_14"/>
<dbReference type="KEGG" id="mbq:K668_01105"/>
<evidence type="ECO:0000256" key="3">
    <source>
        <dbReference type="ARBA" id="ARBA00022723"/>
    </source>
</evidence>
<evidence type="ECO:0000256" key="6">
    <source>
        <dbReference type="ARBA" id="ARBA00022801"/>
    </source>
</evidence>
<feature type="domain" description="CP-type G" evidence="12">
    <location>
        <begin position="59"/>
        <end position="212"/>
    </location>
</feature>
<evidence type="ECO:0000259" key="12">
    <source>
        <dbReference type="PROSITE" id="PS51721"/>
    </source>
</evidence>
<keyword evidence="7 10" id="KW-0862">Zinc</keyword>
<evidence type="ECO:0000256" key="7">
    <source>
        <dbReference type="ARBA" id="ARBA00022833"/>
    </source>
</evidence>
<comment type="function">
    <text evidence="10">One of several proteins that assist in the late maturation steps of the functional core of the 30S ribosomal subunit. Helps release RbfA from mature subunits. May play a role in the assembly of ribosomal proteins into the subunit. Circularly permuted GTPase that catalyzes slow GTP hydrolysis, GTPase activity is stimulated by the 30S ribosomal subunit.</text>
</comment>
<accession>A0A059XYX9</accession>
<dbReference type="NCBIfam" id="TIGR00157">
    <property type="entry name" value="ribosome small subunit-dependent GTPase A"/>
    <property type="match status" value="1"/>
</dbReference>
<feature type="binding site" evidence="10">
    <location>
        <position position="250"/>
    </location>
    <ligand>
        <name>Zn(2+)</name>
        <dbReference type="ChEBI" id="CHEBI:29105"/>
    </ligand>
</feature>
<feature type="binding site" evidence="10">
    <location>
        <position position="235"/>
    </location>
    <ligand>
        <name>Zn(2+)</name>
        <dbReference type="ChEBI" id="CHEBI:29105"/>
    </ligand>
</feature>
<dbReference type="GO" id="GO:0042274">
    <property type="term" value="P:ribosomal small subunit biogenesis"/>
    <property type="evidence" value="ECO:0007669"/>
    <property type="project" value="UniProtKB-UniRule"/>
</dbReference>
<evidence type="ECO:0000256" key="8">
    <source>
        <dbReference type="ARBA" id="ARBA00022884"/>
    </source>
</evidence>
<dbReference type="PATRIC" id="fig|1316930.3.peg.230"/>
<dbReference type="InterPro" id="IPR027417">
    <property type="entry name" value="P-loop_NTPase"/>
</dbReference>
<dbReference type="InterPro" id="IPR004881">
    <property type="entry name" value="Ribosome_biogen_GTPase_RsgA"/>
</dbReference>
<dbReference type="Pfam" id="PF16745">
    <property type="entry name" value="RsgA_N"/>
    <property type="match status" value="1"/>
</dbReference>
<evidence type="ECO:0000313" key="13">
    <source>
        <dbReference type="EMBL" id="AIA33809.1"/>
    </source>
</evidence>
<keyword evidence="2 10" id="KW-0690">Ribosome biogenesis</keyword>
<comment type="subcellular location">
    <subcellularLocation>
        <location evidence="10">Cytoplasm</location>
    </subcellularLocation>
</comment>
<dbReference type="GO" id="GO:0046872">
    <property type="term" value="F:metal ion binding"/>
    <property type="evidence" value="ECO:0007669"/>
    <property type="project" value="UniProtKB-KW"/>
</dbReference>
<dbReference type="PROSITE" id="PS50936">
    <property type="entry name" value="ENGC_GTPASE"/>
    <property type="match status" value="1"/>
</dbReference>
<dbReference type="Gene3D" id="3.40.50.300">
    <property type="entry name" value="P-loop containing nucleotide triphosphate hydrolases"/>
    <property type="match status" value="1"/>
</dbReference>
<reference evidence="13 14" key="1">
    <citation type="submission" date="2013-04" db="EMBL/GenBank/DDBJ databases">
        <authorList>
            <person name="Lin L."/>
            <person name="Zeng Z."/>
            <person name="Xie J."/>
            <person name="Luo L."/>
            <person name="Yang Z."/>
            <person name="Liang W."/>
            <person name="Lin H."/>
            <person name="Dong C."/>
            <person name="Sun Y."/>
        </authorList>
    </citation>
    <scope>NUCLEOTIDE SEQUENCE [LARGE SCALE GENOMIC DNA]</scope>
    <source>
        <strain evidence="13 14">CQ-W70</strain>
    </source>
</reference>
<name>A0A059XYX9_MYCBV</name>
<dbReference type="GO" id="GO:0005737">
    <property type="term" value="C:cytoplasm"/>
    <property type="evidence" value="ECO:0007669"/>
    <property type="project" value="UniProtKB-SubCell"/>
</dbReference>
<dbReference type="GO" id="GO:0005525">
    <property type="term" value="F:GTP binding"/>
    <property type="evidence" value="ECO:0007669"/>
    <property type="project" value="UniProtKB-UniRule"/>
</dbReference>
<sequence>MKGKIYSINSGIYSIKDENNNFHNLPALGIFRHKNIAPLVGDNVEFEIDRYITKIYERKNEFIRPKVANIDHIIIVMSLHEPEFQSFLVDKYMALIESANIEPILFITKTDLGANKYKNEYENLGYKVYELSYKTDEWVNNIKELFTNKTNVLMGQSGVGKTTLVNKITGSNFAVQSISKFANRGKHTTRIVQIVNVFDNGELIDTPGFSSLDINLSKQQLAYSYKQFKELGKFCKFKTCFHYNEPESFCNIKQAVRSNIIPQFRYNNYLKLLQEVENEQK</sequence>
<keyword evidence="3 10" id="KW-0479">Metal-binding</keyword>
<evidence type="ECO:0000256" key="2">
    <source>
        <dbReference type="ARBA" id="ARBA00022517"/>
    </source>
</evidence>
<protein>
    <recommendedName>
        <fullName evidence="10">Small ribosomal subunit biogenesis GTPase RsgA</fullName>
        <ecNumber evidence="10">3.6.1.-</ecNumber>
    </recommendedName>
</protein>
<dbReference type="HAMAP" id="MF_01820">
    <property type="entry name" value="GTPase_RsgA"/>
    <property type="match status" value="1"/>
</dbReference>